<dbReference type="STRING" id="395495.Lcho_1637"/>
<feature type="transmembrane region" description="Helical" evidence="1">
    <location>
        <begin position="36"/>
        <end position="65"/>
    </location>
</feature>
<dbReference type="HOGENOM" id="CLU_083606_1_1_4"/>
<evidence type="ECO:0000259" key="2">
    <source>
        <dbReference type="PROSITE" id="PS50914"/>
    </source>
</evidence>
<dbReference type="InterPro" id="IPR007055">
    <property type="entry name" value="BON_dom"/>
</dbReference>
<keyword evidence="1" id="KW-1133">Transmembrane helix</keyword>
<dbReference type="Proteomes" id="UP000001693">
    <property type="component" value="Chromosome"/>
</dbReference>
<evidence type="ECO:0000313" key="3">
    <source>
        <dbReference type="EMBL" id="ACB33904.1"/>
    </source>
</evidence>
<dbReference type="Pfam" id="PF04972">
    <property type="entry name" value="BON"/>
    <property type="match status" value="2"/>
</dbReference>
<dbReference type="PANTHER" id="PTHR34606:SF15">
    <property type="entry name" value="BON DOMAIN-CONTAINING PROTEIN"/>
    <property type="match status" value="1"/>
</dbReference>
<keyword evidence="1" id="KW-0472">Membrane</keyword>
<dbReference type="PANTHER" id="PTHR34606">
    <property type="entry name" value="BON DOMAIN-CONTAINING PROTEIN"/>
    <property type="match status" value="1"/>
</dbReference>
<dbReference type="SMART" id="SM00749">
    <property type="entry name" value="BON"/>
    <property type="match status" value="2"/>
</dbReference>
<dbReference type="InterPro" id="IPR014004">
    <property type="entry name" value="Transpt-assoc_nodulatn_dom_bac"/>
</dbReference>
<gene>
    <name evidence="3" type="ordered locus">Lcho_1637</name>
</gene>
<proteinExistence type="predicted"/>
<dbReference type="Gene3D" id="3.40.1520.20">
    <property type="match status" value="1"/>
</dbReference>
<reference evidence="3 4" key="1">
    <citation type="submission" date="2008-03" db="EMBL/GenBank/DDBJ databases">
        <title>Complete sequence of Leptothrix cholodnii SP-6.</title>
        <authorList>
            <consortium name="US DOE Joint Genome Institute"/>
            <person name="Copeland A."/>
            <person name="Lucas S."/>
            <person name="Lapidus A."/>
            <person name="Glavina del Rio T."/>
            <person name="Dalin E."/>
            <person name="Tice H."/>
            <person name="Bruce D."/>
            <person name="Goodwin L."/>
            <person name="Pitluck S."/>
            <person name="Chertkov O."/>
            <person name="Brettin T."/>
            <person name="Detter J.C."/>
            <person name="Han C."/>
            <person name="Kuske C.R."/>
            <person name="Schmutz J."/>
            <person name="Larimer F."/>
            <person name="Land M."/>
            <person name="Hauser L."/>
            <person name="Kyrpides N."/>
            <person name="Lykidis A."/>
            <person name="Emerson D."/>
            <person name="Richardson P."/>
        </authorList>
    </citation>
    <scope>NUCLEOTIDE SEQUENCE [LARGE SCALE GENOMIC DNA]</scope>
    <source>
        <strain evidence="4">ATCC 51168 / LMG 8142 / SP-6</strain>
    </source>
</reference>
<name>B1XXC3_LEPCP</name>
<dbReference type="OrthoDB" id="5294487at2"/>
<dbReference type="EMBL" id="CP001013">
    <property type="protein sequence ID" value="ACB33904.1"/>
    <property type="molecule type" value="Genomic_DNA"/>
</dbReference>
<evidence type="ECO:0000256" key="1">
    <source>
        <dbReference type="SAM" id="Phobius"/>
    </source>
</evidence>
<keyword evidence="1" id="KW-0812">Transmembrane</keyword>
<dbReference type="AlphaFoldDB" id="B1XXC3"/>
<evidence type="ECO:0000313" key="4">
    <source>
        <dbReference type="Proteomes" id="UP000001693"/>
    </source>
</evidence>
<organism evidence="3 4">
    <name type="scientific">Leptothrix cholodnii (strain ATCC 51168 / LMG 8142 / SP-6)</name>
    <name type="common">Leptothrix discophora (strain SP-6)</name>
    <dbReference type="NCBI Taxonomy" id="395495"/>
    <lineage>
        <taxon>Bacteria</taxon>
        <taxon>Pseudomonadati</taxon>
        <taxon>Pseudomonadota</taxon>
        <taxon>Betaproteobacteria</taxon>
        <taxon>Burkholderiales</taxon>
        <taxon>Sphaerotilaceae</taxon>
        <taxon>Leptothrix</taxon>
    </lineage>
</organism>
<sequence>MNRPDPTVSSTSNTALIHATDTPQARHPLPRLLCTALAAAATVAALSGCAPLIIGGAALGGALVATDRRTSGTQIEDQGIELKASNRIKELMGDKAHVNVTSYDRQVLLTGEVFNEADKATIEQAVAKVENVRNVVNDLYIGWPSSTSDRSRDLLLASKVKATLVDAKDLSANAFTVVTERSVVYLMGKVTDAEASRAIELIRTISGVQKVVRLLEIITPEQLADRKPK</sequence>
<dbReference type="PROSITE" id="PS50914">
    <property type="entry name" value="BON"/>
    <property type="match status" value="2"/>
</dbReference>
<protein>
    <submittedName>
        <fullName evidence="3">Transport-associated</fullName>
    </submittedName>
</protein>
<dbReference type="InterPro" id="IPR051686">
    <property type="entry name" value="Lipoprotein_DolP"/>
</dbReference>
<dbReference type="RefSeq" id="WP_012346665.1">
    <property type="nucleotide sequence ID" value="NC_010524.1"/>
</dbReference>
<feature type="domain" description="BON" evidence="2">
    <location>
        <begin position="152"/>
        <end position="219"/>
    </location>
</feature>
<feature type="domain" description="BON" evidence="2">
    <location>
        <begin position="76"/>
        <end position="143"/>
    </location>
</feature>
<dbReference type="KEGG" id="lch:Lcho_1637"/>
<dbReference type="eggNOG" id="COG2823">
    <property type="taxonomic scope" value="Bacteria"/>
</dbReference>
<accession>B1XXC3</accession>
<keyword evidence="4" id="KW-1185">Reference proteome</keyword>